<sequence length="234" mass="26701">MSTYIYKPIIESAKKLALLCGLCLFTNVSFAAKNCDALLKDTRFDHTKFNDYRQHVNSGNPAPPYLGRSNLLWLVEKTHLDPFLNDPSGLQKNFTSDLLYTLQMFPNDYKALNVLIEYAENYGGEFPNPNKTPSMPDVDCLFETAVKKAPNDPIVRQLFGVRKFRRGDYEAAIENFDEANRLGLRSAELDYNLGLSYFKVGQLDKAKEYAKQAYAKGYPLLGLKKKLIEAKYWP</sequence>
<feature type="signal peptide" evidence="1">
    <location>
        <begin position="1"/>
        <end position="31"/>
    </location>
</feature>
<feature type="chain" id="PRO_5016388379" evidence="1">
    <location>
        <begin position="32"/>
        <end position="234"/>
    </location>
</feature>
<dbReference type="RefSeq" id="WP_146213294.1">
    <property type="nucleotide sequence ID" value="NZ_QGTJ01000006.1"/>
</dbReference>
<dbReference type="OrthoDB" id="8525350at2"/>
<organism evidence="2 3">
    <name type="scientific">Plasticicumulans acidivorans</name>
    <dbReference type="NCBI Taxonomy" id="886464"/>
    <lineage>
        <taxon>Bacteria</taxon>
        <taxon>Pseudomonadati</taxon>
        <taxon>Pseudomonadota</taxon>
        <taxon>Gammaproteobacteria</taxon>
        <taxon>Candidatus Competibacteraceae</taxon>
        <taxon>Plasticicumulans</taxon>
    </lineage>
</organism>
<dbReference type="InterPro" id="IPR011990">
    <property type="entry name" value="TPR-like_helical_dom_sf"/>
</dbReference>
<proteinExistence type="predicted"/>
<dbReference type="Gene3D" id="1.25.40.10">
    <property type="entry name" value="Tetratricopeptide repeat domain"/>
    <property type="match status" value="1"/>
</dbReference>
<evidence type="ECO:0000313" key="2">
    <source>
        <dbReference type="EMBL" id="PWV61118.1"/>
    </source>
</evidence>
<reference evidence="2 3" key="1">
    <citation type="submission" date="2018-05" db="EMBL/GenBank/DDBJ databases">
        <title>Genomic Encyclopedia of Type Strains, Phase IV (KMG-IV): sequencing the most valuable type-strain genomes for metagenomic binning, comparative biology and taxonomic classification.</title>
        <authorList>
            <person name="Goeker M."/>
        </authorList>
    </citation>
    <scope>NUCLEOTIDE SEQUENCE [LARGE SCALE GENOMIC DNA]</scope>
    <source>
        <strain evidence="2 3">DSM 23606</strain>
    </source>
</reference>
<accession>A0A317MTS6</accession>
<keyword evidence="3" id="KW-1185">Reference proteome</keyword>
<keyword evidence="1" id="KW-0732">Signal</keyword>
<dbReference type="Proteomes" id="UP000246569">
    <property type="component" value="Unassembled WGS sequence"/>
</dbReference>
<gene>
    <name evidence="2" type="ORF">C7443_106132</name>
</gene>
<dbReference type="SUPFAM" id="SSF48452">
    <property type="entry name" value="TPR-like"/>
    <property type="match status" value="1"/>
</dbReference>
<evidence type="ECO:0000313" key="3">
    <source>
        <dbReference type="Proteomes" id="UP000246569"/>
    </source>
</evidence>
<evidence type="ECO:0000256" key="1">
    <source>
        <dbReference type="SAM" id="SignalP"/>
    </source>
</evidence>
<protein>
    <submittedName>
        <fullName evidence="2">Uncharacterized protein</fullName>
    </submittedName>
</protein>
<dbReference type="AlphaFoldDB" id="A0A317MTS6"/>
<dbReference type="EMBL" id="QGTJ01000006">
    <property type="protein sequence ID" value="PWV61118.1"/>
    <property type="molecule type" value="Genomic_DNA"/>
</dbReference>
<comment type="caution">
    <text evidence="2">The sequence shown here is derived from an EMBL/GenBank/DDBJ whole genome shotgun (WGS) entry which is preliminary data.</text>
</comment>
<name>A0A317MTS6_9GAMM</name>